<keyword evidence="1" id="KW-1133">Transmembrane helix</keyword>
<dbReference type="EnsemblBacteria" id="ABC46339">
    <property type="protein sequence ID" value="ABC46339"/>
    <property type="gene ID" value="SRU_2719"/>
</dbReference>
<evidence type="ECO:0000313" key="3">
    <source>
        <dbReference type="Proteomes" id="UP000008674"/>
    </source>
</evidence>
<dbReference type="EMBL" id="CP000159">
    <property type="protein sequence ID" value="ABC46339.1"/>
    <property type="molecule type" value="Genomic_DNA"/>
</dbReference>
<keyword evidence="3" id="KW-1185">Reference proteome</keyword>
<feature type="transmembrane region" description="Helical" evidence="1">
    <location>
        <begin position="52"/>
        <end position="71"/>
    </location>
</feature>
<protein>
    <submittedName>
        <fullName evidence="2">Uncharacterized protein</fullName>
    </submittedName>
</protein>
<evidence type="ECO:0000256" key="1">
    <source>
        <dbReference type="SAM" id="Phobius"/>
    </source>
</evidence>
<keyword evidence="1" id="KW-0812">Transmembrane</keyword>
<dbReference type="HOGENOM" id="CLU_1160418_0_0_10"/>
<reference evidence="2 3" key="1">
    <citation type="journal article" date="2005" name="Proc. Natl. Acad. Sci. U.S.A.">
        <title>The genome of Salinibacter ruber: convergence and gene exchange among hyperhalophilic bacteria and archaea.</title>
        <authorList>
            <person name="Mongodin E.F."/>
            <person name="Nelson K.E."/>
            <person name="Daugherty S."/>
            <person name="Deboy R.T."/>
            <person name="Wister J."/>
            <person name="Khouri H."/>
            <person name="Weidman J."/>
            <person name="Walsh D.A."/>
            <person name="Papke R.T."/>
            <person name="Sanchez Perez G."/>
            <person name="Sharma A.K."/>
            <person name="Nesbo C.L."/>
            <person name="MacLeod D."/>
            <person name="Bapteste E."/>
            <person name="Doolittle W.F."/>
            <person name="Charlebois R.L."/>
            <person name="Legault B."/>
            <person name="Rodriguez-Valera F."/>
        </authorList>
    </citation>
    <scope>NUCLEOTIDE SEQUENCE [LARGE SCALE GENOMIC DNA]</scope>
    <source>
        <strain evidence="3">DSM 13855 / CECT 5946 / M31</strain>
    </source>
</reference>
<dbReference type="KEGG" id="sru:SRU_2719"/>
<keyword evidence="1" id="KW-0472">Membrane</keyword>
<dbReference type="STRING" id="309807.SRU_2719"/>
<organism evidence="2 3">
    <name type="scientific">Salinibacter ruber (strain DSM 13855 / M31)</name>
    <dbReference type="NCBI Taxonomy" id="309807"/>
    <lineage>
        <taxon>Bacteria</taxon>
        <taxon>Pseudomonadati</taxon>
        <taxon>Rhodothermota</taxon>
        <taxon>Rhodothermia</taxon>
        <taxon>Rhodothermales</taxon>
        <taxon>Salinibacteraceae</taxon>
        <taxon>Salinibacter</taxon>
    </lineage>
</organism>
<evidence type="ECO:0000313" key="2">
    <source>
        <dbReference type="EMBL" id="ABC46339.1"/>
    </source>
</evidence>
<accession>Q2RZ20</accession>
<dbReference type="OrthoDB" id="763750at2"/>
<gene>
    <name evidence="2" type="ordered locus">SRU_2719</name>
</gene>
<sequence length="239" mass="26049">MDSRRRAVSRAGGAAGGSRGVSITVRRKHGLVAMIEENVEESFSDWISSPQMLVGLSAILLSLCGLFVSIYEASLMRQQQRASAWPHVEVGPSFSGRSVELVVRNTGVGPARIRAANVTHRDGVRSDWDTVLRSVTAADVNPDTIGYSFSLISGQVLPPQSDREDLFALEADDDTELRPVRQIQRAVRAGELNVTVCYCSVYDQCWRTTMQDGLRVMRGGDPARHQSVESCEGVAQSGI</sequence>
<proteinExistence type="predicted"/>
<name>Q2RZ20_SALRD</name>
<dbReference type="Proteomes" id="UP000008674">
    <property type="component" value="Chromosome"/>
</dbReference>
<dbReference type="eggNOG" id="ENOG502ZVE1">
    <property type="taxonomic scope" value="Bacteria"/>
</dbReference>
<dbReference type="AlphaFoldDB" id="Q2RZ20"/>